<keyword evidence="2" id="KW-1185">Reference proteome</keyword>
<dbReference type="InterPro" id="IPR011856">
    <property type="entry name" value="tRNA_endonuc-like_dom_sf"/>
</dbReference>
<accession>A0ABR8FE21</accession>
<sequence length="138" mass="15706">MSRKDIFHDLVKDALSQDGWTISHDPLHLSIGNLNIQIDLGAECLIGAEKDHQKIAVEVKSFLRASKITDFYGALGQYLSYKIALQENEPERILYLAVPDSTYQSLFGEVLIQKVLQNYPVKLVVYDEVTEVIKLWIN</sequence>
<organism evidence="1 2">
    <name type="scientific">Anabaena lutea FACHB-196</name>
    <dbReference type="NCBI Taxonomy" id="2692881"/>
    <lineage>
        <taxon>Bacteria</taxon>
        <taxon>Bacillati</taxon>
        <taxon>Cyanobacteriota</taxon>
        <taxon>Cyanophyceae</taxon>
        <taxon>Nostocales</taxon>
        <taxon>Nostocaceae</taxon>
        <taxon>Anabaena</taxon>
    </lineage>
</organism>
<evidence type="ECO:0000313" key="1">
    <source>
        <dbReference type="EMBL" id="MBD2568467.1"/>
    </source>
</evidence>
<dbReference type="RefSeq" id="WP_190714413.1">
    <property type="nucleotide sequence ID" value="NZ_JACJST010000008.1"/>
</dbReference>
<name>A0ABR8FE21_9NOST</name>
<dbReference type="SUPFAM" id="SSF52980">
    <property type="entry name" value="Restriction endonuclease-like"/>
    <property type="match status" value="1"/>
</dbReference>
<dbReference type="Proteomes" id="UP000640531">
    <property type="component" value="Unassembled WGS sequence"/>
</dbReference>
<protein>
    <submittedName>
        <fullName evidence="1">XisH family protein</fullName>
    </submittedName>
</protein>
<dbReference type="InterPro" id="IPR014919">
    <property type="entry name" value="XisH"/>
</dbReference>
<dbReference type="InterPro" id="IPR011335">
    <property type="entry name" value="Restrct_endonuc-II-like"/>
</dbReference>
<gene>
    <name evidence="1" type="ORF">H6G59_11245</name>
</gene>
<reference evidence="1 2" key="1">
    <citation type="journal article" date="2020" name="ISME J.">
        <title>Comparative genomics reveals insights into cyanobacterial evolution and habitat adaptation.</title>
        <authorList>
            <person name="Chen M.Y."/>
            <person name="Teng W.K."/>
            <person name="Zhao L."/>
            <person name="Hu C.X."/>
            <person name="Zhou Y.K."/>
            <person name="Han B.P."/>
            <person name="Song L.R."/>
            <person name="Shu W.S."/>
        </authorList>
    </citation>
    <scope>NUCLEOTIDE SEQUENCE [LARGE SCALE GENOMIC DNA]</scope>
    <source>
        <strain evidence="1 2">FACHB-196</strain>
    </source>
</reference>
<dbReference type="Pfam" id="PF08814">
    <property type="entry name" value="XisH"/>
    <property type="match status" value="1"/>
</dbReference>
<dbReference type="CDD" id="cd22366">
    <property type="entry name" value="XisH-like"/>
    <property type="match status" value="1"/>
</dbReference>
<dbReference type="EMBL" id="JACJST010000008">
    <property type="protein sequence ID" value="MBD2568467.1"/>
    <property type="molecule type" value="Genomic_DNA"/>
</dbReference>
<dbReference type="Gene3D" id="3.40.1350.10">
    <property type="match status" value="1"/>
</dbReference>
<comment type="caution">
    <text evidence="1">The sequence shown here is derived from an EMBL/GenBank/DDBJ whole genome shotgun (WGS) entry which is preliminary data.</text>
</comment>
<evidence type="ECO:0000313" key="2">
    <source>
        <dbReference type="Proteomes" id="UP000640531"/>
    </source>
</evidence>
<proteinExistence type="predicted"/>